<sequence length="433" mass="50057">MQQISLTQQLNINNGSHILYFYSTPEGYLQNAVSYIKAGLELNQHVIFIDSEERIVHVRGMLQRELKEEQWAFIHFVNNYEFYRMYDDFRFEKILQNLSDMIQPYIEGQLEIRLWGHVDWRMQDSIQSKLNLYECKCDLTLAELGYLTVCAYDGSQVPASIQLDMMRCHEYMMTDHELIVSNLYRQGKQENRTLFPSLSVQAELQSEMDLYKQKLDFVHVVSHEVRNPLTVIKAYASLVQNKLEDSGDREKLKAICDYVDEIDNEITHIINTEQMLSADSFWRKKLILPYNLLLEVVQIMEVKGRTQNIKLHTDFQLTGRETIVANAIGFKLIVSNLLSNAIKYSNEGDHVTFEVKRSGGSLALVVEDHGIGMTEEQMKLLFRKYEKFNEERSGQGIGLFMVKKIVDHFGGKIDVKSKPGVGTCITVTLPIAN</sequence>
<organism evidence="11 12">
    <name type="scientific">Paenibacillus hexagrammi</name>
    <dbReference type="NCBI Taxonomy" id="2908839"/>
    <lineage>
        <taxon>Bacteria</taxon>
        <taxon>Bacillati</taxon>
        <taxon>Bacillota</taxon>
        <taxon>Bacilli</taxon>
        <taxon>Bacillales</taxon>
        <taxon>Paenibacillaceae</taxon>
        <taxon>Paenibacillus</taxon>
    </lineage>
</organism>
<dbReference type="InterPro" id="IPR003594">
    <property type="entry name" value="HATPase_dom"/>
</dbReference>
<comment type="subcellular location">
    <subcellularLocation>
        <location evidence="2">Membrane</location>
    </subcellularLocation>
</comment>
<dbReference type="CDD" id="cd00082">
    <property type="entry name" value="HisKA"/>
    <property type="match status" value="1"/>
</dbReference>
<keyword evidence="5" id="KW-0808">Transferase</keyword>
<dbReference type="Pfam" id="PF02518">
    <property type="entry name" value="HATPase_c"/>
    <property type="match status" value="1"/>
</dbReference>
<dbReference type="InterPro" id="IPR003661">
    <property type="entry name" value="HisK_dim/P_dom"/>
</dbReference>
<dbReference type="SUPFAM" id="SSF55874">
    <property type="entry name" value="ATPase domain of HSP90 chaperone/DNA topoisomerase II/histidine kinase"/>
    <property type="match status" value="1"/>
</dbReference>
<protein>
    <recommendedName>
        <fullName evidence="3">histidine kinase</fullName>
        <ecNumber evidence="3">2.7.13.3</ecNumber>
    </recommendedName>
</protein>
<keyword evidence="4" id="KW-0597">Phosphoprotein</keyword>
<feature type="domain" description="Histidine kinase" evidence="10">
    <location>
        <begin position="220"/>
        <end position="433"/>
    </location>
</feature>
<evidence type="ECO:0000256" key="7">
    <source>
        <dbReference type="ARBA" id="ARBA00022777"/>
    </source>
</evidence>
<dbReference type="InterPro" id="IPR050351">
    <property type="entry name" value="BphY/WalK/GraS-like"/>
</dbReference>
<dbReference type="Gene3D" id="1.10.287.130">
    <property type="match status" value="1"/>
</dbReference>
<dbReference type="Pfam" id="PF14417">
    <property type="entry name" value="MEDS"/>
    <property type="match status" value="1"/>
</dbReference>
<keyword evidence="7" id="KW-0418">Kinase</keyword>
<keyword evidence="6" id="KW-0547">Nucleotide-binding</keyword>
<evidence type="ECO:0000259" key="10">
    <source>
        <dbReference type="PROSITE" id="PS50109"/>
    </source>
</evidence>
<dbReference type="Gene3D" id="3.30.565.10">
    <property type="entry name" value="Histidine kinase-like ATPase, C-terminal domain"/>
    <property type="match status" value="1"/>
</dbReference>
<evidence type="ECO:0000313" key="11">
    <source>
        <dbReference type="EMBL" id="UJF36485.1"/>
    </source>
</evidence>
<dbReference type="PANTHER" id="PTHR42878">
    <property type="entry name" value="TWO-COMPONENT HISTIDINE KINASE"/>
    <property type="match status" value="1"/>
</dbReference>
<dbReference type="RefSeq" id="WP_235123035.1">
    <property type="nucleotide sequence ID" value="NZ_CP090978.1"/>
</dbReference>
<dbReference type="PROSITE" id="PS50109">
    <property type="entry name" value="HIS_KIN"/>
    <property type="match status" value="1"/>
</dbReference>
<dbReference type="EMBL" id="CP090978">
    <property type="protein sequence ID" value="UJF36485.1"/>
    <property type="molecule type" value="Genomic_DNA"/>
</dbReference>
<evidence type="ECO:0000313" key="12">
    <source>
        <dbReference type="Proteomes" id="UP001649230"/>
    </source>
</evidence>
<dbReference type="InterPro" id="IPR004358">
    <property type="entry name" value="Sig_transdc_His_kin-like_C"/>
</dbReference>
<gene>
    <name evidence="11" type="ORF">L0M14_25890</name>
</gene>
<accession>A0ABY3SSE0</accession>
<evidence type="ECO:0000256" key="4">
    <source>
        <dbReference type="ARBA" id="ARBA00022553"/>
    </source>
</evidence>
<reference evidence="11 12" key="1">
    <citation type="journal article" date="2024" name="Int. J. Syst. Evol. Microbiol.">
        <title>Paenibacillus hexagrammi sp. nov., a novel bacterium isolated from the gut content of Hexagrammos agrammus.</title>
        <authorList>
            <person name="Jung H.K."/>
            <person name="Kim D.G."/>
            <person name="Zin H."/>
            <person name="Park J."/>
            <person name="Jung H."/>
            <person name="Kim Y.O."/>
            <person name="Kong H.J."/>
            <person name="Kim J.W."/>
            <person name="Kim Y.S."/>
        </authorList>
    </citation>
    <scope>NUCLEOTIDE SEQUENCE [LARGE SCALE GENOMIC DNA]</scope>
    <source>
        <strain evidence="11 12">YPD9-1</strain>
    </source>
</reference>
<evidence type="ECO:0000256" key="9">
    <source>
        <dbReference type="ARBA" id="ARBA00023012"/>
    </source>
</evidence>
<dbReference type="InterPro" id="IPR025847">
    <property type="entry name" value="MEDS_domain"/>
</dbReference>
<dbReference type="InterPro" id="IPR036097">
    <property type="entry name" value="HisK_dim/P_sf"/>
</dbReference>
<evidence type="ECO:0000256" key="6">
    <source>
        <dbReference type="ARBA" id="ARBA00022741"/>
    </source>
</evidence>
<dbReference type="PRINTS" id="PR00344">
    <property type="entry name" value="BCTRLSENSOR"/>
</dbReference>
<dbReference type="InterPro" id="IPR005467">
    <property type="entry name" value="His_kinase_dom"/>
</dbReference>
<dbReference type="SUPFAM" id="SSF47384">
    <property type="entry name" value="Homodimeric domain of signal transducing histidine kinase"/>
    <property type="match status" value="1"/>
</dbReference>
<evidence type="ECO:0000256" key="3">
    <source>
        <dbReference type="ARBA" id="ARBA00012438"/>
    </source>
</evidence>
<evidence type="ECO:0000256" key="5">
    <source>
        <dbReference type="ARBA" id="ARBA00022679"/>
    </source>
</evidence>
<dbReference type="Proteomes" id="UP001649230">
    <property type="component" value="Chromosome"/>
</dbReference>
<dbReference type="PANTHER" id="PTHR42878:SF7">
    <property type="entry name" value="SENSOR HISTIDINE KINASE GLRK"/>
    <property type="match status" value="1"/>
</dbReference>
<dbReference type="EC" id="2.7.13.3" evidence="3"/>
<comment type="catalytic activity">
    <reaction evidence="1">
        <text>ATP + protein L-histidine = ADP + protein N-phospho-L-histidine.</text>
        <dbReference type="EC" id="2.7.13.3"/>
    </reaction>
</comment>
<evidence type="ECO:0000256" key="1">
    <source>
        <dbReference type="ARBA" id="ARBA00000085"/>
    </source>
</evidence>
<dbReference type="InterPro" id="IPR036890">
    <property type="entry name" value="HATPase_C_sf"/>
</dbReference>
<dbReference type="SMART" id="SM00388">
    <property type="entry name" value="HisKA"/>
    <property type="match status" value="1"/>
</dbReference>
<dbReference type="Pfam" id="PF00512">
    <property type="entry name" value="HisKA"/>
    <property type="match status" value="1"/>
</dbReference>
<name>A0ABY3SSE0_9BACL</name>
<keyword evidence="8" id="KW-0067">ATP-binding</keyword>
<evidence type="ECO:0000256" key="8">
    <source>
        <dbReference type="ARBA" id="ARBA00022840"/>
    </source>
</evidence>
<evidence type="ECO:0000256" key="2">
    <source>
        <dbReference type="ARBA" id="ARBA00004370"/>
    </source>
</evidence>
<dbReference type="SMART" id="SM00387">
    <property type="entry name" value="HATPase_c"/>
    <property type="match status" value="1"/>
</dbReference>
<keyword evidence="9" id="KW-0902">Two-component regulatory system</keyword>
<keyword evidence="12" id="KW-1185">Reference proteome</keyword>
<proteinExistence type="predicted"/>